<dbReference type="Gene3D" id="1.10.600.10">
    <property type="entry name" value="Farnesyl Diphosphate Synthase"/>
    <property type="match status" value="1"/>
</dbReference>
<organism evidence="1 2">
    <name type="scientific">Gymnopilus junonius</name>
    <name type="common">Spectacular rustgill mushroom</name>
    <name type="synonym">Gymnopilus spectabilis subsp. junonius</name>
    <dbReference type="NCBI Taxonomy" id="109634"/>
    <lineage>
        <taxon>Eukaryota</taxon>
        <taxon>Fungi</taxon>
        <taxon>Dikarya</taxon>
        <taxon>Basidiomycota</taxon>
        <taxon>Agaricomycotina</taxon>
        <taxon>Agaricomycetes</taxon>
        <taxon>Agaricomycetidae</taxon>
        <taxon>Agaricales</taxon>
        <taxon>Agaricineae</taxon>
        <taxon>Hymenogastraceae</taxon>
        <taxon>Gymnopilus</taxon>
    </lineage>
</organism>
<proteinExistence type="predicted"/>
<dbReference type="EMBL" id="JADNYJ010000065">
    <property type="protein sequence ID" value="KAF8894210.1"/>
    <property type="molecule type" value="Genomic_DNA"/>
</dbReference>
<dbReference type="InterPro" id="IPR008949">
    <property type="entry name" value="Isoprenoid_synthase_dom_sf"/>
</dbReference>
<reference evidence="1" key="1">
    <citation type="submission" date="2020-11" db="EMBL/GenBank/DDBJ databases">
        <authorList>
            <consortium name="DOE Joint Genome Institute"/>
            <person name="Ahrendt S."/>
            <person name="Riley R."/>
            <person name="Andreopoulos W."/>
            <person name="LaButti K."/>
            <person name="Pangilinan J."/>
            <person name="Ruiz-duenas F.J."/>
            <person name="Barrasa J.M."/>
            <person name="Sanchez-Garcia M."/>
            <person name="Camarero S."/>
            <person name="Miyauchi S."/>
            <person name="Serrano A."/>
            <person name="Linde D."/>
            <person name="Babiker R."/>
            <person name="Drula E."/>
            <person name="Ayuso-Fernandez I."/>
            <person name="Pacheco R."/>
            <person name="Padilla G."/>
            <person name="Ferreira P."/>
            <person name="Barriuso J."/>
            <person name="Kellner H."/>
            <person name="Castanera R."/>
            <person name="Alfaro M."/>
            <person name="Ramirez L."/>
            <person name="Pisabarro A.G."/>
            <person name="Kuo A."/>
            <person name="Tritt A."/>
            <person name="Lipzen A."/>
            <person name="He G."/>
            <person name="Yan M."/>
            <person name="Ng V."/>
            <person name="Cullen D."/>
            <person name="Martin F."/>
            <person name="Rosso M.-N."/>
            <person name="Henrissat B."/>
            <person name="Hibbett D."/>
            <person name="Martinez A.T."/>
            <person name="Grigoriev I.V."/>
        </authorList>
    </citation>
    <scope>NUCLEOTIDE SEQUENCE</scope>
    <source>
        <strain evidence="1">AH 44721</strain>
    </source>
</reference>
<comment type="caution">
    <text evidence="1">The sequence shown here is derived from an EMBL/GenBank/DDBJ whole genome shotgun (WGS) entry which is preliminary data.</text>
</comment>
<protein>
    <submittedName>
        <fullName evidence="1">Uncharacterized protein</fullName>
    </submittedName>
</protein>
<evidence type="ECO:0000313" key="2">
    <source>
        <dbReference type="Proteomes" id="UP000724874"/>
    </source>
</evidence>
<evidence type="ECO:0000313" key="1">
    <source>
        <dbReference type="EMBL" id="KAF8894210.1"/>
    </source>
</evidence>
<dbReference type="AlphaFoldDB" id="A0A9P5NKU7"/>
<dbReference type="SUPFAM" id="SSF48576">
    <property type="entry name" value="Terpenoid synthases"/>
    <property type="match status" value="1"/>
</dbReference>
<accession>A0A9P5NKU7</accession>
<name>A0A9P5NKU7_GYMJU</name>
<sequence length="170" mass="19362">MDMYHFWDTIPANCITVSGLDFVTGRIIEDELAMRDMKPCAMATSWPNFLRVKTGGAAAFAFFIFTKEQNPDLYAYIQMIEDIRFFLDYVNDLLSFYKEALAGETTNYIYTRARITQKSEMDTLREVSNEVLAAYSRTTEALEITGASMPWKLFANGILQVPPLSDISLC</sequence>
<dbReference type="OrthoDB" id="2998174at2759"/>
<keyword evidence="2" id="KW-1185">Reference proteome</keyword>
<dbReference type="Proteomes" id="UP000724874">
    <property type="component" value="Unassembled WGS sequence"/>
</dbReference>
<gene>
    <name evidence="1" type="ORF">CPB84DRAFT_1682752</name>
</gene>